<organism evidence="1 2">
    <name type="scientific">Mycena citricolor</name>
    <dbReference type="NCBI Taxonomy" id="2018698"/>
    <lineage>
        <taxon>Eukaryota</taxon>
        <taxon>Fungi</taxon>
        <taxon>Dikarya</taxon>
        <taxon>Basidiomycota</taxon>
        <taxon>Agaricomycotina</taxon>
        <taxon>Agaricomycetes</taxon>
        <taxon>Agaricomycetidae</taxon>
        <taxon>Agaricales</taxon>
        <taxon>Marasmiineae</taxon>
        <taxon>Mycenaceae</taxon>
        <taxon>Mycena</taxon>
    </lineage>
</organism>
<comment type="caution">
    <text evidence="1">The sequence shown here is derived from an EMBL/GenBank/DDBJ whole genome shotgun (WGS) entry which is preliminary data.</text>
</comment>
<feature type="non-terminal residue" evidence="1">
    <location>
        <position position="1"/>
    </location>
</feature>
<evidence type="ECO:0000313" key="2">
    <source>
        <dbReference type="Proteomes" id="UP001295794"/>
    </source>
</evidence>
<sequence length="67" mass="7627">HGASSRLEMCVGSGWMMVAIGDSRRNPAAQAIEVLARSQTPIVSDWSGDWDRFFVRRVRRQKWSCNC</sequence>
<evidence type="ECO:0000313" key="1">
    <source>
        <dbReference type="EMBL" id="CAK5271073.1"/>
    </source>
</evidence>
<proteinExistence type="predicted"/>
<protein>
    <submittedName>
        <fullName evidence="1">Uncharacterized protein</fullName>
    </submittedName>
</protein>
<accession>A0AAD2Q370</accession>
<gene>
    <name evidence="1" type="ORF">MYCIT1_LOCUS15960</name>
</gene>
<name>A0AAD2Q370_9AGAR</name>
<dbReference type="EMBL" id="CAVNYO010000169">
    <property type="protein sequence ID" value="CAK5271073.1"/>
    <property type="molecule type" value="Genomic_DNA"/>
</dbReference>
<reference evidence="1" key="1">
    <citation type="submission" date="2023-11" db="EMBL/GenBank/DDBJ databases">
        <authorList>
            <person name="De Vega J J."/>
            <person name="De Vega J J."/>
        </authorList>
    </citation>
    <scope>NUCLEOTIDE SEQUENCE</scope>
</reference>
<dbReference type="Proteomes" id="UP001295794">
    <property type="component" value="Unassembled WGS sequence"/>
</dbReference>
<dbReference type="AlphaFoldDB" id="A0AAD2Q370"/>
<keyword evidence="2" id="KW-1185">Reference proteome</keyword>